<evidence type="ECO:0000313" key="1">
    <source>
        <dbReference type="EMBL" id="KAL0932544.1"/>
    </source>
</evidence>
<organism evidence="1 2">
    <name type="scientific">Colletotrichum truncatum</name>
    <name type="common">Anthracnose fungus</name>
    <name type="synonym">Colletotrichum capsici</name>
    <dbReference type="NCBI Taxonomy" id="5467"/>
    <lineage>
        <taxon>Eukaryota</taxon>
        <taxon>Fungi</taxon>
        <taxon>Dikarya</taxon>
        <taxon>Ascomycota</taxon>
        <taxon>Pezizomycotina</taxon>
        <taxon>Sordariomycetes</taxon>
        <taxon>Hypocreomycetidae</taxon>
        <taxon>Glomerellales</taxon>
        <taxon>Glomerellaceae</taxon>
        <taxon>Colletotrichum</taxon>
        <taxon>Colletotrichum truncatum species complex</taxon>
    </lineage>
</organism>
<gene>
    <name evidence="1" type="ORF">CTRU02_211507</name>
</gene>
<name>A0ACC3YKV9_COLTU</name>
<proteinExistence type="predicted"/>
<protein>
    <submittedName>
        <fullName evidence="1">Glycan biosynthesis protein</fullName>
    </submittedName>
</protein>
<reference evidence="1 2" key="1">
    <citation type="journal article" date="2020" name="Phytopathology">
        <title>Genome Sequence Resources of Colletotrichum truncatum, C. plurivorum, C. musicola, and C. sojae: Four Species Pathogenic to Soybean (Glycine max).</title>
        <authorList>
            <person name="Rogerio F."/>
            <person name="Boufleur T.R."/>
            <person name="Ciampi-Guillardi M."/>
            <person name="Sukno S.A."/>
            <person name="Thon M.R."/>
            <person name="Massola Junior N.S."/>
            <person name="Baroncelli R."/>
        </authorList>
    </citation>
    <scope>NUCLEOTIDE SEQUENCE [LARGE SCALE GENOMIC DNA]</scope>
    <source>
        <strain evidence="1 2">CMES1059</strain>
    </source>
</reference>
<accession>A0ACC3YKV9</accession>
<sequence>MLTKSTPRGFLKAYYFVRVLRIRRRILIRFAVLALLVPIFLQYALAYHLGSDARLLPRELQDIKNILIVTAHPDDECLFFAPIIVGVLDKNDGIKGGLLALSTGNNKGLGDTRKKELRGSCEALGIDSSRCEALDHPDLQDNPTAWWDTTITQAIIKEYVHKWDIDTIITFDEYGISGHINHRAVSAAVSEYVKSDSSAPVAYKLVTTTLLRKYTFLFDLPFTALAFAWRIAAAVILPSSKINEGYSRKALVVSTWQQYFKTRNAFASHNSQYSWDRHLYMILSRYVWFNDIKRMPSDRVGIH</sequence>
<comment type="caution">
    <text evidence="1">The sequence shown here is derived from an EMBL/GenBank/DDBJ whole genome shotgun (WGS) entry which is preliminary data.</text>
</comment>
<dbReference type="Proteomes" id="UP000805649">
    <property type="component" value="Unassembled WGS sequence"/>
</dbReference>
<keyword evidence="2" id="KW-1185">Reference proteome</keyword>
<dbReference type="EMBL" id="VUJX02000008">
    <property type="protein sequence ID" value="KAL0932544.1"/>
    <property type="molecule type" value="Genomic_DNA"/>
</dbReference>
<evidence type="ECO:0000313" key="2">
    <source>
        <dbReference type="Proteomes" id="UP000805649"/>
    </source>
</evidence>